<keyword evidence="13" id="KW-0862">Zinc</keyword>
<evidence type="ECO:0000256" key="3">
    <source>
        <dbReference type="ARBA" id="ARBA00004906"/>
    </source>
</evidence>
<sequence>MSDSTSGGPSGAAATPASNAVPSYPVGSTTAASANSAESSSGGSSGRYRPQTRFSFPAAAQPEIVRACQKDTYYRDLFTSQLQDVVRALFGTRTVHSHVSTISLAGSLSYYVLSTSSLQPRSGRGGQTLGEEYVNTIPVGRGGRVVTSARRSAFIVLHVLAPFAASKMYAMFRRIAVRNTEAWEQSDARAAARARALDRIFTPSFPLRRRLLAWIAARLPSIEDLSSQDGWLAYLSASHLMLFYLGGKFYSFAQRLTGIRYISTIPKPQSYRPPSYEVLGFLLAVQLSVKFVMAILDFRRTARSVKSSSEGAAEKPEQDSSASTTTVEIDTKRFDLSVQPPKAVSASSTSTSWKGQFQLLYPRLPDDDESNGYSTKEKDSDSITVAKLNTDAAQNNANSTLQCTLCMDRRNPHSSTSAVTECGHCFDWDCITAWAREKPECPLCRQRLQLHKILPLYNF</sequence>
<keyword evidence="7" id="KW-0962">Peroxisome biogenesis</keyword>
<evidence type="ECO:0000256" key="11">
    <source>
        <dbReference type="ARBA" id="ARBA00022771"/>
    </source>
</evidence>
<organism evidence="22 23">
    <name type="scientific">Testicularia cyperi</name>
    <dbReference type="NCBI Taxonomy" id="1882483"/>
    <lineage>
        <taxon>Eukaryota</taxon>
        <taxon>Fungi</taxon>
        <taxon>Dikarya</taxon>
        <taxon>Basidiomycota</taxon>
        <taxon>Ustilaginomycotina</taxon>
        <taxon>Ustilaginomycetes</taxon>
        <taxon>Ustilaginales</taxon>
        <taxon>Anthracoideaceae</taxon>
        <taxon>Testicularia</taxon>
    </lineage>
</organism>
<feature type="region of interest" description="Disordered" evidence="20">
    <location>
        <begin position="1"/>
        <end position="51"/>
    </location>
</feature>
<keyword evidence="6" id="KW-0813">Transport</keyword>
<dbReference type="InterPro" id="IPR025654">
    <property type="entry name" value="PEX2/10"/>
</dbReference>
<keyword evidence="23" id="KW-1185">Reference proteome</keyword>
<accession>A0A317XW78</accession>
<evidence type="ECO:0000256" key="18">
    <source>
        <dbReference type="ARBA" id="ARBA00041230"/>
    </source>
</evidence>
<dbReference type="Pfam" id="PF13639">
    <property type="entry name" value="zf-RING_2"/>
    <property type="match status" value="1"/>
</dbReference>
<evidence type="ECO:0000256" key="12">
    <source>
        <dbReference type="ARBA" id="ARBA00022786"/>
    </source>
</evidence>
<keyword evidence="17" id="KW-0576">Peroxisome</keyword>
<evidence type="ECO:0000256" key="7">
    <source>
        <dbReference type="ARBA" id="ARBA00022593"/>
    </source>
</evidence>
<evidence type="ECO:0000256" key="9">
    <source>
        <dbReference type="ARBA" id="ARBA00022692"/>
    </source>
</evidence>
<keyword evidence="8" id="KW-0808">Transferase</keyword>
<evidence type="ECO:0000259" key="21">
    <source>
        <dbReference type="PROSITE" id="PS50089"/>
    </source>
</evidence>
<dbReference type="SUPFAM" id="SSF57850">
    <property type="entry name" value="RING/U-box"/>
    <property type="match status" value="1"/>
</dbReference>
<dbReference type="InterPro" id="IPR006845">
    <property type="entry name" value="Pex_N"/>
</dbReference>
<keyword evidence="14" id="KW-0653">Protein transport</keyword>
<dbReference type="EMBL" id="KZ819189">
    <property type="protein sequence ID" value="PWZ02170.1"/>
    <property type="molecule type" value="Genomic_DNA"/>
</dbReference>
<evidence type="ECO:0000256" key="2">
    <source>
        <dbReference type="ARBA" id="ARBA00004585"/>
    </source>
</evidence>
<feature type="compositionally biased region" description="Low complexity" evidence="20">
    <location>
        <begin position="1"/>
        <end position="42"/>
    </location>
</feature>
<evidence type="ECO:0000313" key="22">
    <source>
        <dbReference type="EMBL" id="PWZ02170.1"/>
    </source>
</evidence>
<evidence type="ECO:0000256" key="17">
    <source>
        <dbReference type="ARBA" id="ARBA00023140"/>
    </source>
</evidence>
<dbReference type="STRING" id="1882483.A0A317XW78"/>
<dbReference type="SMART" id="SM00184">
    <property type="entry name" value="RING"/>
    <property type="match status" value="1"/>
</dbReference>
<keyword evidence="11 19" id="KW-0863">Zinc-finger</keyword>
<comment type="catalytic activity">
    <reaction evidence="1">
        <text>S-ubiquitinyl-[E2 ubiquitin-conjugating enzyme]-L-cysteine + [acceptor protein]-L-lysine = [E2 ubiquitin-conjugating enzyme]-L-cysteine + N(6)-ubiquitinyl-[acceptor protein]-L-lysine.</text>
        <dbReference type="EC" id="2.3.2.27"/>
    </reaction>
</comment>
<comment type="pathway">
    <text evidence="3">Protein modification; protein ubiquitination.</text>
</comment>
<keyword evidence="12" id="KW-0833">Ubl conjugation pathway</keyword>
<feature type="region of interest" description="Disordered" evidence="20">
    <location>
        <begin position="306"/>
        <end position="326"/>
    </location>
</feature>
<evidence type="ECO:0000256" key="1">
    <source>
        <dbReference type="ARBA" id="ARBA00000900"/>
    </source>
</evidence>
<dbReference type="GO" id="GO:0008270">
    <property type="term" value="F:zinc ion binding"/>
    <property type="evidence" value="ECO:0007669"/>
    <property type="project" value="UniProtKB-KW"/>
</dbReference>
<dbReference type="InParanoid" id="A0A317XW78"/>
<dbReference type="AlphaFoldDB" id="A0A317XW78"/>
<evidence type="ECO:0000256" key="13">
    <source>
        <dbReference type="ARBA" id="ARBA00022833"/>
    </source>
</evidence>
<proteinExistence type="inferred from homology"/>
<dbReference type="PROSITE" id="PS50089">
    <property type="entry name" value="ZF_RING_2"/>
    <property type="match status" value="1"/>
</dbReference>
<evidence type="ECO:0000256" key="6">
    <source>
        <dbReference type="ARBA" id="ARBA00022448"/>
    </source>
</evidence>
<dbReference type="Gene3D" id="3.30.40.10">
    <property type="entry name" value="Zinc/RING finger domain, C3HC4 (zinc finger)"/>
    <property type="match status" value="1"/>
</dbReference>
<reference evidence="22 23" key="1">
    <citation type="journal article" date="2018" name="Mol. Biol. Evol.">
        <title>Broad Genomic Sampling Reveals a Smut Pathogenic Ancestry of the Fungal Clade Ustilaginomycotina.</title>
        <authorList>
            <person name="Kijpornyongpan T."/>
            <person name="Mondo S.J."/>
            <person name="Barry K."/>
            <person name="Sandor L."/>
            <person name="Lee J."/>
            <person name="Lipzen A."/>
            <person name="Pangilinan J."/>
            <person name="LaButti K."/>
            <person name="Hainaut M."/>
            <person name="Henrissat B."/>
            <person name="Grigoriev I.V."/>
            <person name="Spatafora J.W."/>
            <person name="Aime M.C."/>
        </authorList>
    </citation>
    <scope>NUCLEOTIDE SEQUENCE [LARGE SCALE GENOMIC DNA]</scope>
    <source>
        <strain evidence="22 23">MCA 3645</strain>
    </source>
</reference>
<evidence type="ECO:0000256" key="20">
    <source>
        <dbReference type="SAM" id="MobiDB-lite"/>
    </source>
</evidence>
<evidence type="ECO:0000256" key="5">
    <source>
        <dbReference type="ARBA" id="ARBA00012483"/>
    </source>
</evidence>
<dbReference type="GO" id="GO:0061630">
    <property type="term" value="F:ubiquitin protein ligase activity"/>
    <property type="evidence" value="ECO:0007669"/>
    <property type="project" value="UniProtKB-EC"/>
</dbReference>
<protein>
    <recommendedName>
        <fullName evidence="5">RING-type E3 ubiquitin transferase</fullName>
        <ecNumber evidence="5">2.3.2.27</ecNumber>
    </recommendedName>
    <alternativeName>
        <fullName evidence="18">Peroxin-10</fullName>
    </alternativeName>
</protein>
<comment type="similarity">
    <text evidence="4">Belongs to the pex2/pex10/pex12 family.</text>
</comment>
<dbReference type="CDD" id="cd16527">
    <property type="entry name" value="RING-HC_PEX10"/>
    <property type="match status" value="1"/>
</dbReference>
<dbReference type="EC" id="2.3.2.27" evidence="5"/>
<evidence type="ECO:0000256" key="16">
    <source>
        <dbReference type="ARBA" id="ARBA00023136"/>
    </source>
</evidence>
<dbReference type="InterPro" id="IPR013083">
    <property type="entry name" value="Znf_RING/FYVE/PHD"/>
</dbReference>
<dbReference type="InterPro" id="IPR001841">
    <property type="entry name" value="Znf_RING"/>
</dbReference>
<evidence type="ECO:0000313" key="23">
    <source>
        <dbReference type="Proteomes" id="UP000246740"/>
    </source>
</evidence>
<dbReference type="PANTHER" id="PTHR23350">
    <property type="entry name" value="PEROXISOME ASSEMBLY PROTEIN 10"/>
    <property type="match status" value="1"/>
</dbReference>
<feature type="domain" description="RING-type" evidence="21">
    <location>
        <begin position="403"/>
        <end position="445"/>
    </location>
</feature>
<dbReference type="OrthoDB" id="6270329at2759"/>
<dbReference type="GO" id="GO:0005778">
    <property type="term" value="C:peroxisomal membrane"/>
    <property type="evidence" value="ECO:0007669"/>
    <property type="project" value="UniProtKB-SubCell"/>
</dbReference>
<evidence type="ECO:0000256" key="15">
    <source>
        <dbReference type="ARBA" id="ARBA00022989"/>
    </source>
</evidence>
<evidence type="ECO:0000256" key="4">
    <source>
        <dbReference type="ARBA" id="ARBA00008704"/>
    </source>
</evidence>
<evidence type="ECO:0000256" key="14">
    <source>
        <dbReference type="ARBA" id="ARBA00022927"/>
    </source>
</evidence>
<dbReference type="Proteomes" id="UP000246740">
    <property type="component" value="Unassembled WGS sequence"/>
</dbReference>
<keyword evidence="16" id="KW-0472">Membrane</keyword>
<keyword evidence="10" id="KW-0479">Metal-binding</keyword>
<comment type="subcellular location">
    <subcellularLocation>
        <location evidence="2">Peroxisome membrane</location>
        <topology evidence="2">Multi-pass membrane protein</topology>
    </subcellularLocation>
</comment>
<evidence type="ECO:0000256" key="10">
    <source>
        <dbReference type="ARBA" id="ARBA00022723"/>
    </source>
</evidence>
<evidence type="ECO:0000256" key="19">
    <source>
        <dbReference type="PROSITE-ProRule" id="PRU00175"/>
    </source>
</evidence>
<keyword evidence="9" id="KW-0812">Transmembrane</keyword>
<dbReference type="PANTHER" id="PTHR23350:SF0">
    <property type="entry name" value="PEROXISOME BIOGENESIS FACTOR 10"/>
    <property type="match status" value="1"/>
</dbReference>
<dbReference type="Pfam" id="PF04757">
    <property type="entry name" value="Pex2_Pex12"/>
    <property type="match status" value="1"/>
</dbReference>
<dbReference type="GO" id="GO:0016567">
    <property type="term" value="P:protein ubiquitination"/>
    <property type="evidence" value="ECO:0007669"/>
    <property type="project" value="UniProtKB-ARBA"/>
</dbReference>
<name>A0A317XW78_9BASI</name>
<dbReference type="GO" id="GO:0016562">
    <property type="term" value="P:protein import into peroxisome matrix, receptor recycling"/>
    <property type="evidence" value="ECO:0007669"/>
    <property type="project" value="UniProtKB-ARBA"/>
</dbReference>
<evidence type="ECO:0000256" key="8">
    <source>
        <dbReference type="ARBA" id="ARBA00022679"/>
    </source>
</evidence>
<keyword evidence="15" id="KW-1133">Transmembrane helix</keyword>
<gene>
    <name evidence="22" type="ORF">BCV70DRAFT_198452</name>
</gene>